<dbReference type="OrthoDB" id="1915198at2759"/>
<dbReference type="NCBIfam" id="TIGR01614">
    <property type="entry name" value="PME_inhib"/>
    <property type="match status" value="1"/>
</dbReference>
<evidence type="ECO:0000256" key="4">
    <source>
        <dbReference type="SAM" id="SignalP"/>
    </source>
</evidence>
<feature type="chain" id="PRO_5032578225" description="Pectinesterase inhibitor domain-containing protein" evidence="4">
    <location>
        <begin position="22"/>
        <end position="172"/>
    </location>
</feature>
<dbReference type="InterPro" id="IPR034088">
    <property type="entry name" value="Pla_a_1-like"/>
</dbReference>
<dbReference type="EMBL" id="NMUH01001722">
    <property type="protein sequence ID" value="MQL94855.1"/>
    <property type="molecule type" value="Genomic_DNA"/>
</dbReference>
<dbReference type="Pfam" id="PF04043">
    <property type="entry name" value="PMEI"/>
    <property type="match status" value="1"/>
</dbReference>
<dbReference type="Gene3D" id="1.20.140.40">
    <property type="entry name" value="Invertase/pectin methylesterase inhibitor family protein"/>
    <property type="match status" value="1"/>
</dbReference>
<keyword evidence="2" id="KW-1015">Disulfide bond</keyword>
<dbReference type="PANTHER" id="PTHR35357:SF8">
    <property type="entry name" value="OS01G0111000 PROTEIN"/>
    <property type="match status" value="1"/>
</dbReference>
<keyword evidence="1 4" id="KW-0732">Signal</keyword>
<reference evidence="6" key="1">
    <citation type="submission" date="2017-07" db="EMBL/GenBank/DDBJ databases">
        <title>Taro Niue Genome Assembly and Annotation.</title>
        <authorList>
            <person name="Atibalentja N."/>
            <person name="Keating K."/>
            <person name="Fields C.J."/>
        </authorList>
    </citation>
    <scope>NUCLEOTIDE SEQUENCE</scope>
    <source>
        <strain evidence="6">Niue_2</strain>
        <tissue evidence="6">Leaf</tissue>
    </source>
</reference>
<feature type="signal peptide" evidence="4">
    <location>
        <begin position="1"/>
        <end position="21"/>
    </location>
</feature>
<dbReference type="PANTHER" id="PTHR35357">
    <property type="entry name" value="OS02G0537100 PROTEIN"/>
    <property type="match status" value="1"/>
</dbReference>
<accession>A0A843VFX6</accession>
<protein>
    <recommendedName>
        <fullName evidence="5">Pectinesterase inhibitor domain-containing protein</fullName>
    </recommendedName>
</protein>
<evidence type="ECO:0000313" key="7">
    <source>
        <dbReference type="Proteomes" id="UP000652761"/>
    </source>
</evidence>
<keyword evidence="7" id="KW-1185">Reference proteome</keyword>
<dbReference type="AlphaFoldDB" id="A0A843VFX6"/>
<proteinExistence type="inferred from homology"/>
<dbReference type="Proteomes" id="UP000652761">
    <property type="component" value="Unassembled WGS sequence"/>
</dbReference>
<dbReference type="GO" id="GO:0005576">
    <property type="term" value="C:extracellular region"/>
    <property type="evidence" value="ECO:0007669"/>
    <property type="project" value="UniProtKB-ARBA"/>
</dbReference>
<feature type="domain" description="Pectinesterase inhibitor" evidence="5">
    <location>
        <begin position="18"/>
        <end position="167"/>
    </location>
</feature>
<evidence type="ECO:0000313" key="6">
    <source>
        <dbReference type="EMBL" id="MQL94855.1"/>
    </source>
</evidence>
<dbReference type="CDD" id="cd15795">
    <property type="entry name" value="PMEI-Pla_a_1_like"/>
    <property type="match status" value="1"/>
</dbReference>
<dbReference type="InterPro" id="IPR006501">
    <property type="entry name" value="Pectinesterase_inhib_dom"/>
</dbReference>
<name>A0A843VFX6_COLES</name>
<dbReference type="FunFam" id="1.20.140.40:FF:000002">
    <property type="entry name" value="Putative invertase inhibitor"/>
    <property type="match status" value="1"/>
</dbReference>
<evidence type="ECO:0000256" key="1">
    <source>
        <dbReference type="ARBA" id="ARBA00022729"/>
    </source>
</evidence>
<evidence type="ECO:0000259" key="5">
    <source>
        <dbReference type="SMART" id="SM00856"/>
    </source>
</evidence>
<dbReference type="SUPFAM" id="SSF101148">
    <property type="entry name" value="Plant invertase/pectin methylesterase inhibitor"/>
    <property type="match status" value="1"/>
</dbReference>
<gene>
    <name evidence="6" type="ORF">Taro_027527</name>
</gene>
<comment type="caution">
    <text evidence="6">The sequence shown here is derived from an EMBL/GenBank/DDBJ whole genome shotgun (WGS) entry which is preliminary data.</text>
</comment>
<sequence length="172" mass="18048">MATMAFYITLFLLLLASSAIATVEEVCKTASQDPEIKYDFCVSSLKAAPGSATADNQGLAVIAGTLTANQAKSIKSKVDSLLKSATDAKVRECLSTCQEAFDDAISDAEDGTTAAKEKQLEDAKAKFSAVIDAPSTCEDGFKEFHLQSPLTQDGDTLEELAAIALSIISGLN</sequence>
<evidence type="ECO:0000256" key="3">
    <source>
        <dbReference type="ARBA" id="ARBA00038471"/>
    </source>
</evidence>
<dbReference type="GO" id="GO:0004857">
    <property type="term" value="F:enzyme inhibitor activity"/>
    <property type="evidence" value="ECO:0007669"/>
    <property type="project" value="InterPro"/>
</dbReference>
<comment type="similarity">
    <text evidence="3">Belongs to the PMEI family.</text>
</comment>
<dbReference type="SMART" id="SM00856">
    <property type="entry name" value="PMEI"/>
    <property type="match status" value="1"/>
</dbReference>
<evidence type="ECO:0000256" key="2">
    <source>
        <dbReference type="ARBA" id="ARBA00023157"/>
    </source>
</evidence>
<dbReference type="InterPro" id="IPR035513">
    <property type="entry name" value="Invertase/methylesterase_inhib"/>
</dbReference>
<organism evidence="6 7">
    <name type="scientific">Colocasia esculenta</name>
    <name type="common">Wild taro</name>
    <name type="synonym">Arum esculentum</name>
    <dbReference type="NCBI Taxonomy" id="4460"/>
    <lineage>
        <taxon>Eukaryota</taxon>
        <taxon>Viridiplantae</taxon>
        <taxon>Streptophyta</taxon>
        <taxon>Embryophyta</taxon>
        <taxon>Tracheophyta</taxon>
        <taxon>Spermatophyta</taxon>
        <taxon>Magnoliopsida</taxon>
        <taxon>Liliopsida</taxon>
        <taxon>Araceae</taxon>
        <taxon>Aroideae</taxon>
        <taxon>Colocasieae</taxon>
        <taxon>Colocasia</taxon>
    </lineage>
</organism>